<dbReference type="Pfam" id="PF14033">
    <property type="entry name" value="DUF4246"/>
    <property type="match status" value="1"/>
</dbReference>
<feature type="domain" description="GH11" evidence="6">
    <location>
        <begin position="559"/>
        <end position="741"/>
    </location>
</feature>
<dbReference type="PROSITE" id="PS51761">
    <property type="entry name" value="GH11_3"/>
    <property type="match status" value="1"/>
</dbReference>
<comment type="catalytic activity">
    <reaction evidence="3">
        <text>Endohydrolysis of (1-&gt;4)-beta-D-xylosidic linkages in xylans.</text>
        <dbReference type="EC" id="3.2.1.8"/>
    </reaction>
</comment>
<accession>A0A364LC96</accession>
<feature type="domain" description="CBM1" evidence="5">
    <location>
        <begin position="777"/>
        <end position="813"/>
    </location>
</feature>
<dbReference type="PANTHER" id="PTHR33119:SF1">
    <property type="entry name" value="FE2OG DIOXYGENASE DOMAIN-CONTAINING PROTEIN"/>
    <property type="match status" value="1"/>
</dbReference>
<dbReference type="PROSITE" id="PS00777">
    <property type="entry name" value="GH11_2"/>
    <property type="match status" value="1"/>
</dbReference>
<name>A0A364LC96_TALAM</name>
<dbReference type="EMBL" id="MIKG01000024">
    <property type="protein sequence ID" value="RAO73450.1"/>
    <property type="molecule type" value="Genomic_DNA"/>
</dbReference>
<keyword evidence="3" id="KW-0624">Polysaccharide degradation</keyword>
<dbReference type="EC" id="3.2.1.8" evidence="3"/>
<dbReference type="SUPFAM" id="SSF49899">
    <property type="entry name" value="Concanavalin A-like lectins/glucanases"/>
    <property type="match status" value="1"/>
</dbReference>
<dbReference type="InterPro" id="IPR000254">
    <property type="entry name" value="CBD"/>
</dbReference>
<dbReference type="PANTHER" id="PTHR33119">
    <property type="entry name" value="IFI3P"/>
    <property type="match status" value="1"/>
</dbReference>
<dbReference type="Pfam" id="PF00457">
    <property type="entry name" value="Glyco_hydro_11"/>
    <property type="match status" value="1"/>
</dbReference>
<dbReference type="RefSeq" id="XP_040737964.1">
    <property type="nucleotide sequence ID" value="XM_040882380.1"/>
</dbReference>
<dbReference type="SUPFAM" id="SSF57180">
    <property type="entry name" value="Cellulose-binding domain"/>
    <property type="match status" value="1"/>
</dbReference>
<dbReference type="GO" id="GO:0005576">
    <property type="term" value="C:extracellular region"/>
    <property type="evidence" value="ECO:0007669"/>
    <property type="project" value="InterPro"/>
</dbReference>
<dbReference type="STRING" id="1196081.A0A364LC96"/>
<comment type="pathway">
    <text evidence="3">Glycan degradation; xylan degradation.</text>
</comment>
<dbReference type="InterPro" id="IPR033119">
    <property type="entry name" value="GH11_AS_2"/>
</dbReference>
<dbReference type="InterPro" id="IPR035971">
    <property type="entry name" value="CBD_sf"/>
</dbReference>
<dbReference type="GO" id="GO:0030248">
    <property type="term" value="F:cellulose binding"/>
    <property type="evidence" value="ECO:0007669"/>
    <property type="project" value="InterPro"/>
</dbReference>
<dbReference type="Pfam" id="PF21666">
    <property type="entry name" value="DUF4246_N"/>
    <property type="match status" value="1"/>
</dbReference>
<reference evidence="7 8" key="1">
    <citation type="journal article" date="2017" name="Biotechnol. Biofuels">
        <title>Differential beta-glucosidase expression as a function of carbon source availability in Talaromyces amestolkiae: a genomic and proteomic approach.</title>
        <authorList>
            <person name="de Eugenio L.I."/>
            <person name="Mendez-Liter J.A."/>
            <person name="Nieto-Dominguez M."/>
            <person name="Alonso L."/>
            <person name="Gil-Munoz J."/>
            <person name="Barriuso J."/>
            <person name="Prieto A."/>
            <person name="Martinez M.J."/>
        </authorList>
    </citation>
    <scope>NUCLEOTIDE SEQUENCE [LARGE SCALE GENOMIC DNA]</scope>
    <source>
        <strain evidence="7 8">CIB</strain>
    </source>
</reference>
<dbReference type="PROSITE" id="PS51164">
    <property type="entry name" value="CBM1_2"/>
    <property type="match status" value="1"/>
</dbReference>
<feature type="active site" description="Proton donor" evidence="3">
    <location>
        <position position="728"/>
    </location>
</feature>
<dbReference type="InterPro" id="IPR013319">
    <property type="entry name" value="GH11/12"/>
</dbReference>
<keyword evidence="3" id="KW-0858">Xylan degradation</keyword>
<dbReference type="OrthoDB" id="415532at2759"/>
<dbReference type="Gene3D" id="2.60.120.180">
    <property type="match status" value="1"/>
</dbReference>
<dbReference type="SMART" id="SM00236">
    <property type="entry name" value="fCBD"/>
    <property type="match status" value="1"/>
</dbReference>
<protein>
    <recommendedName>
        <fullName evidence="3">endo-1,4-beta-xylanase</fullName>
        <ecNumber evidence="3">3.2.1.8</ecNumber>
    </recommendedName>
</protein>
<dbReference type="GeneID" id="63798676"/>
<feature type="compositionally biased region" description="Low complexity" evidence="4">
    <location>
        <begin position="744"/>
        <end position="776"/>
    </location>
</feature>
<dbReference type="AlphaFoldDB" id="A0A364LC96"/>
<feature type="compositionally biased region" description="Polar residues" evidence="4">
    <location>
        <begin position="733"/>
        <end position="742"/>
    </location>
</feature>
<dbReference type="UniPathway" id="UPA00114"/>
<evidence type="ECO:0000259" key="6">
    <source>
        <dbReference type="PROSITE" id="PS51761"/>
    </source>
</evidence>
<proteinExistence type="inferred from homology"/>
<evidence type="ECO:0000256" key="3">
    <source>
        <dbReference type="PROSITE-ProRule" id="PRU01097"/>
    </source>
</evidence>
<evidence type="ECO:0000256" key="2">
    <source>
        <dbReference type="ARBA" id="ARBA00022729"/>
    </source>
</evidence>
<evidence type="ECO:0000256" key="4">
    <source>
        <dbReference type="SAM" id="MobiDB-lite"/>
    </source>
</evidence>
<feature type="active site" description="Nucleophile" evidence="3">
    <location>
        <position position="642"/>
    </location>
</feature>
<dbReference type="PROSITE" id="PS00562">
    <property type="entry name" value="CBM1_1"/>
    <property type="match status" value="1"/>
</dbReference>
<dbReference type="InterPro" id="IPR025340">
    <property type="entry name" value="DUF4246"/>
</dbReference>
<dbReference type="Proteomes" id="UP000249363">
    <property type="component" value="Unassembled WGS sequence"/>
</dbReference>
<sequence>MRELTMMQIMNTIIEKPEWERKVFDEEITSRWTTEISESGKDVTPKMIEWILAELKHKATVLKETGMVTAFNPGVVRSDSAISKDLQAALQKAMKHLEDVPEEEKDYHPGSDNQVLDLVHPSLFPVVYGRSQILKNEVIRLDNCWSWSGQAELLQTPPEEDAKIKGQYGLWPLRQGMKAYSTKFQWLPCDVQFIGGDDDANKCQIASYINNLHPKNSYDLYQVIEQIIAKTIPLWDETLHDAVNPPSPRISYDDVEYLDYDVPEPEYDDFGLDRVEEYLEARRAWGVNRPIIMPEPEGEFDPSKRSRSYLGPWIPLSDKFRDSGLQVIVKLANIELTPEKPRYEGGSWHVEGQLNEHICATAIYYYSNENITHSSLSFRQRAIDDFTDLNYPQSEHDFLYSVYGFGPDVDGNNDCNITQELGSVSCLEGRLLTFPNVLQHRVAPFELADKSKPGSRKILALFLVDPHIRIISSANVPPQREDWWAEEKMSLGQDLFSKKDLPVELQQMIKEELEGSPMTIKEAKELRLELMEERTAVKGQQNDMVLTSPAAAPAPLAKRNTPNSSGTNNGYFYQFWDDGSSGTTTYTNGPAGEYSVNWQNVGDFTAGKGWQQAEARNISFSGTVNSGGNFYLAVYTWSTQGENYILEDYGTYNPCSGGTNMGSLNSDGSDYQVCLVDRGNNYLQNWSIRQNKRSSGTVTTANHYNYYQSHGMTHNPLSSAAYQIVSTEGYGSSGSADITVSEASPPTSSSTGTTSSTSPTTGTTSSTSPTTSSSSGTGAAHWGQCGGIGWNGPTTCVSPYTCQQINPYYYQCL</sequence>
<keyword evidence="3" id="KW-0119">Carbohydrate metabolism</keyword>
<comment type="similarity">
    <text evidence="1 3">Belongs to the glycosyl hydrolase 11 (cellulase G) family.</text>
</comment>
<evidence type="ECO:0000259" key="5">
    <source>
        <dbReference type="PROSITE" id="PS51164"/>
    </source>
</evidence>
<dbReference type="InterPro" id="IPR013320">
    <property type="entry name" value="ConA-like_dom_sf"/>
</dbReference>
<feature type="region of interest" description="Disordered" evidence="4">
    <location>
        <begin position="733"/>
        <end position="776"/>
    </location>
</feature>
<keyword evidence="3" id="KW-0378">Hydrolase</keyword>
<dbReference type="Pfam" id="PF00734">
    <property type="entry name" value="CBM_1"/>
    <property type="match status" value="1"/>
</dbReference>
<dbReference type="InterPro" id="IPR049207">
    <property type="entry name" value="DUF4246_N"/>
</dbReference>
<dbReference type="InterPro" id="IPR049192">
    <property type="entry name" value="DUF4246_C"/>
</dbReference>
<evidence type="ECO:0000256" key="1">
    <source>
        <dbReference type="ARBA" id="ARBA00007792"/>
    </source>
</evidence>
<gene>
    <name evidence="7" type="ORF">BHQ10_009462</name>
</gene>
<dbReference type="InterPro" id="IPR033123">
    <property type="entry name" value="GH11_dom"/>
</dbReference>
<dbReference type="GO" id="GO:0045493">
    <property type="term" value="P:xylan catabolic process"/>
    <property type="evidence" value="ECO:0007669"/>
    <property type="project" value="UniProtKB-UniRule"/>
</dbReference>
<keyword evidence="2" id="KW-0732">Signal</keyword>
<evidence type="ECO:0000313" key="8">
    <source>
        <dbReference type="Proteomes" id="UP000249363"/>
    </source>
</evidence>
<keyword evidence="3" id="KW-0326">Glycosidase</keyword>
<dbReference type="GO" id="GO:0031176">
    <property type="term" value="F:endo-1,4-beta-xylanase activity"/>
    <property type="evidence" value="ECO:0007669"/>
    <property type="project" value="UniProtKB-UniRule"/>
</dbReference>
<evidence type="ECO:0000313" key="7">
    <source>
        <dbReference type="EMBL" id="RAO73450.1"/>
    </source>
</evidence>
<comment type="caution">
    <text evidence="7">The sequence shown here is derived from an EMBL/GenBank/DDBJ whole genome shotgun (WGS) entry which is preliminary data.</text>
</comment>
<keyword evidence="8" id="KW-1185">Reference proteome</keyword>
<organism evidence="7 8">
    <name type="scientific">Talaromyces amestolkiae</name>
    <dbReference type="NCBI Taxonomy" id="1196081"/>
    <lineage>
        <taxon>Eukaryota</taxon>
        <taxon>Fungi</taxon>
        <taxon>Dikarya</taxon>
        <taxon>Ascomycota</taxon>
        <taxon>Pezizomycotina</taxon>
        <taxon>Eurotiomycetes</taxon>
        <taxon>Eurotiomycetidae</taxon>
        <taxon>Eurotiales</taxon>
        <taxon>Trichocomaceae</taxon>
        <taxon>Talaromyces</taxon>
        <taxon>Talaromyces sect. Talaromyces</taxon>
    </lineage>
</organism>